<evidence type="ECO:0000313" key="1">
    <source>
        <dbReference type="EMBL" id="CAG7581406.1"/>
    </source>
</evidence>
<proteinExistence type="predicted"/>
<name>A0A8D9CCS2_9VIRU</name>
<organism evidence="1">
    <name type="scientific">uncultured marine phage</name>
    <dbReference type="NCBI Taxonomy" id="707152"/>
    <lineage>
        <taxon>Viruses</taxon>
        <taxon>environmental samples</taxon>
    </lineage>
</organism>
<reference evidence="1" key="1">
    <citation type="submission" date="2021-06" db="EMBL/GenBank/DDBJ databases">
        <authorList>
            <person name="Gannon L."/>
            <person name="Redgwell R T."/>
            <person name="Michniewski S."/>
            <person name="Harrison D C."/>
            <person name="Millard A."/>
        </authorList>
    </citation>
    <scope>NUCLEOTIDE SEQUENCE</scope>
</reference>
<accession>A0A8D9CCS2</accession>
<sequence>MMENINRIEIIKKDDNVIQLRIQDGDSVSSYIISPDEIEKAWIDNIFSMSVSMRQNAEKK</sequence>
<protein>
    <submittedName>
        <fullName evidence="1">Uncharacterized protein</fullName>
    </submittedName>
</protein>
<dbReference type="EMBL" id="OU342829">
    <property type="protein sequence ID" value="CAG7581406.1"/>
    <property type="molecule type" value="Genomic_DNA"/>
</dbReference>
<gene>
    <name evidence="1" type="ORF">SLAVMIC_00826</name>
</gene>